<dbReference type="GO" id="GO:0004016">
    <property type="term" value="F:adenylate cyclase activity"/>
    <property type="evidence" value="ECO:0007669"/>
    <property type="project" value="UniProtKB-ARBA"/>
</dbReference>
<dbReference type="InterPro" id="IPR050697">
    <property type="entry name" value="Adenylyl/Guanylyl_Cyclase_3/4"/>
</dbReference>
<evidence type="ECO:0000313" key="4">
    <source>
        <dbReference type="Proteomes" id="UP000272117"/>
    </source>
</evidence>
<protein>
    <submittedName>
        <fullName evidence="3">Adenylate/guanylate cyclase domain-containing protein</fullName>
    </submittedName>
</protein>
<keyword evidence="1" id="KW-1133">Transmembrane helix</keyword>
<dbReference type="PROSITE" id="PS50125">
    <property type="entry name" value="GUANYLATE_CYCLASE_2"/>
    <property type="match status" value="1"/>
</dbReference>
<accession>A0A3M9MJY2</accession>
<sequence length="359" mass="41316">MMVDIEIFTSIPSHHMQPNFVRKLKYLAFICLFTSFAGVIYQLINEERLDHNSVLVGFPLGLVFGLMELFLFPKAESKFRNWSFTGILFFKTILYTAAIYAVTLSLVIVAGLFEGRKLSELPAFLNSTHQVVLVFYTLSVYSLLVFLLQINHLLGEGVLWKFIRGKYHKPREEERIFMFLDMKSSTTIAEQLGHVRFYALLNELFHEISQPVLQTKAEIYQYVGDEVVLTWEVNHGLEGSNCLKAFFLFQENLHRKSESYLHEFGVKPEFKAGLHYGKVISAQIGDLKREIVYNGDVLNTTSRIQNECNKYQRNCLVSGSLIARLPQLNSYRSERIDAVTLRGKETEVELYSVVSNHQA</sequence>
<feature type="transmembrane region" description="Helical" evidence="1">
    <location>
        <begin position="26"/>
        <end position="44"/>
    </location>
</feature>
<evidence type="ECO:0000259" key="2">
    <source>
        <dbReference type="PROSITE" id="PS50125"/>
    </source>
</evidence>
<feature type="transmembrane region" description="Helical" evidence="1">
    <location>
        <begin position="93"/>
        <end position="113"/>
    </location>
</feature>
<dbReference type="InterPro" id="IPR001054">
    <property type="entry name" value="A/G_cyclase"/>
</dbReference>
<keyword evidence="4" id="KW-1185">Reference proteome</keyword>
<evidence type="ECO:0000313" key="3">
    <source>
        <dbReference type="EMBL" id="RNI24968.1"/>
    </source>
</evidence>
<dbReference type="GO" id="GO:0009190">
    <property type="term" value="P:cyclic nucleotide biosynthetic process"/>
    <property type="evidence" value="ECO:0007669"/>
    <property type="project" value="InterPro"/>
</dbReference>
<dbReference type="PANTHER" id="PTHR43081:SF1">
    <property type="entry name" value="ADENYLATE CYCLASE, TERMINAL-DIFFERENTIATION SPECIFIC"/>
    <property type="match status" value="1"/>
</dbReference>
<dbReference type="Proteomes" id="UP000272117">
    <property type="component" value="Unassembled WGS sequence"/>
</dbReference>
<organism evidence="3 4">
    <name type="scientific">Rufibacter latericius</name>
    <dbReference type="NCBI Taxonomy" id="2487040"/>
    <lineage>
        <taxon>Bacteria</taxon>
        <taxon>Pseudomonadati</taxon>
        <taxon>Bacteroidota</taxon>
        <taxon>Cytophagia</taxon>
        <taxon>Cytophagales</taxon>
        <taxon>Hymenobacteraceae</taxon>
        <taxon>Rufibacter</taxon>
    </lineage>
</organism>
<comment type="caution">
    <text evidence="3">The sequence shown here is derived from an EMBL/GenBank/DDBJ whole genome shotgun (WGS) entry which is preliminary data.</text>
</comment>
<dbReference type="GO" id="GO:0035556">
    <property type="term" value="P:intracellular signal transduction"/>
    <property type="evidence" value="ECO:0007669"/>
    <property type="project" value="InterPro"/>
</dbReference>
<gene>
    <name evidence="3" type="ORF">EFB08_16125</name>
</gene>
<dbReference type="InterPro" id="IPR029787">
    <property type="entry name" value="Nucleotide_cyclase"/>
</dbReference>
<feature type="transmembrane region" description="Helical" evidence="1">
    <location>
        <begin position="56"/>
        <end position="72"/>
    </location>
</feature>
<dbReference type="OrthoDB" id="9768499at2"/>
<proteinExistence type="predicted"/>
<keyword evidence="1" id="KW-0472">Membrane</keyword>
<dbReference type="Pfam" id="PF00211">
    <property type="entry name" value="Guanylate_cyc"/>
    <property type="match status" value="1"/>
</dbReference>
<evidence type="ECO:0000256" key="1">
    <source>
        <dbReference type="SAM" id="Phobius"/>
    </source>
</evidence>
<dbReference type="AlphaFoldDB" id="A0A3M9MJY2"/>
<dbReference type="Gene3D" id="3.30.70.1230">
    <property type="entry name" value="Nucleotide cyclase"/>
    <property type="match status" value="1"/>
</dbReference>
<dbReference type="SUPFAM" id="SSF55073">
    <property type="entry name" value="Nucleotide cyclase"/>
    <property type="match status" value="1"/>
</dbReference>
<dbReference type="EMBL" id="RJJD01000010">
    <property type="protein sequence ID" value="RNI24968.1"/>
    <property type="molecule type" value="Genomic_DNA"/>
</dbReference>
<dbReference type="RefSeq" id="WP_123127998.1">
    <property type="nucleotide sequence ID" value="NZ_RJJD01000010.1"/>
</dbReference>
<feature type="domain" description="Guanylate cyclase" evidence="2">
    <location>
        <begin position="176"/>
        <end position="305"/>
    </location>
</feature>
<dbReference type="PANTHER" id="PTHR43081">
    <property type="entry name" value="ADENYLATE CYCLASE, TERMINAL-DIFFERENTIATION SPECIFIC-RELATED"/>
    <property type="match status" value="1"/>
</dbReference>
<dbReference type="CDD" id="cd07302">
    <property type="entry name" value="CHD"/>
    <property type="match status" value="1"/>
</dbReference>
<reference evidence="3 4" key="1">
    <citation type="submission" date="2018-11" db="EMBL/GenBank/DDBJ databases">
        <title>Rufibacter latericius sp. nov., isolated from water in Baiyang Lake.</title>
        <authorList>
            <person name="Yang Y."/>
        </authorList>
    </citation>
    <scope>NUCLEOTIDE SEQUENCE [LARGE SCALE GENOMIC DNA]</scope>
    <source>
        <strain evidence="3 4">R-22-1c-1</strain>
    </source>
</reference>
<keyword evidence="1" id="KW-0812">Transmembrane</keyword>
<feature type="transmembrane region" description="Helical" evidence="1">
    <location>
        <begin position="133"/>
        <end position="154"/>
    </location>
</feature>
<name>A0A3M9MJY2_9BACT</name>